<dbReference type="AlphaFoldDB" id="A0A1I2A943"/>
<evidence type="ECO:0000259" key="5">
    <source>
        <dbReference type="PROSITE" id="PS50043"/>
    </source>
</evidence>
<accession>A0A1I2A943</accession>
<evidence type="ECO:0000256" key="1">
    <source>
        <dbReference type="ARBA" id="ARBA00023015"/>
    </source>
</evidence>
<feature type="domain" description="HTH luxR-type" evidence="5">
    <location>
        <begin position="81"/>
        <end position="145"/>
    </location>
</feature>
<dbReference type="InterPro" id="IPR016032">
    <property type="entry name" value="Sig_transdc_resp-reg_C-effctor"/>
</dbReference>
<protein>
    <submittedName>
        <fullName evidence="6">Regulatory protein, luxR family</fullName>
    </submittedName>
</protein>
<evidence type="ECO:0000256" key="3">
    <source>
        <dbReference type="ARBA" id="ARBA00023163"/>
    </source>
</evidence>
<keyword evidence="4" id="KW-1133">Transmembrane helix</keyword>
<dbReference type="InterPro" id="IPR000792">
    <property type="entry name" value="Tscrpt_reg_LuxR_C"/>
</dbReference>
<reference evidence="6 7" key="1">
    <citation type="submission" date="2016-10" db="EMBL/GenBank/DDBJ databases">
        <authorList>
            <person name="de Groot N.N."/>
        </authorList>
    </citation>
    <scope>NUCLEOTIDE SEQUENCE [LARGE SCALE GENOMIC DNA]</scope>
    <source>
        <strain>GEY</strain>
        <strain evidence="7">DSM 9560</strain>
    </source>
</reference>
<evidence type="ECO:0000256" key="2">
    <source>
        <dbReference type="ARBA" id="ARBA00023125"/>
    </source>
</evidence>
<dbReference type="PRINTS" id="PR00038">
    <property type="entry name" value="HTHLUXR"/>
</dbReference>
<evidence type="ECO:0000313" key="6">
    <source>
        <dbReference type="EMBL" id="SFE40584.1"/>
    </source>
</evidence>
<dbReference type="PROSITE" id="PS50043">
    <property type="entry name" value="HTH_LUXR_2"/>
    <property type="match status" value="1"/>
</dbReference>
<dbReference type="STRING" id="1003.SAMN04488541_100183"/>
<dbReference type="CDD" id="cd06170">
    <property type="entry name" value="LuxR_C_like"/>
    <property type="match status" value="1"/>
</dbReference>
<keyword evidence="1" id="KW-0805">Transcription regulation</keyword>
<keyword evidence="3" id="KW-0804">Transcription</keyword>
<evidence type="ECO:0000313" key="7">
    <source>
        <dbReference type="Proteomes" id="UP000199513"/>
    </source>
</evidence>
<dbReference type="RefSeq" id="WP_177217217.1">
    <property type="nucleotide sequence ID" value="NZ_FONY01000001.1"/>
</dbReference>
<name>A0A1I2A943_9BACT</name>
<keyword evidence="2" id="KW-0238">DNA-binding</keyword>
<dbReference type="SMART" id="SM00421">
    <property type="entry name" value="HTH_LUXR"/>
    <property type="match status" value="1"/>
</dbReference>
<feature type="transmembrane region" description="Helical" evidence="4">
    <location>
        <begin position="35"/>
        <end position="57"/>
    </location>
</feature>
<sequence length="145" mass="17071">MTAKRKQELLIALSIFLALCSIGFSFDGTAFLWFWQMYPIIAVFLLLFAFFAVRYWLKLEIQKQRQNILAAYTQNLEAREQNNFTHLLSPREIEVLVLIKEGLSNKEIAEKLFISLSTVKTHINNIYKILEVKNRREAIEKMNEK</sequence>
<keyword evidence="7" id="KW-1185">Reference proteome</keyword>
<dbReference type="Gene3D" id="1.10.10.10">
    <property type="entry name" value="Winged helix-like DNA-binding domain superfamily/Winged helix DNA-binding domain"/>
    <property type="match status" value="1"/>
</dbReference>
<dbReference type="PANTHER" id="PTHR44688">
    <property type="entry name" value="DNA-BINDING TRANSCRIPTIONAL ACTIVATOR DEVR_DOSR"/>
    <property type="match status" value="1"/>
</dbReference>
<dbReference type="PANTHER" id="PTHR44688:SF16">
    <property type="entry name" value="DNA-BINDING TRANSCRIPTIONAL ACTIVATOR DEVR_DOSR"/>
    <property type="match status" value="1"/>
</dbReference>
<proteinExistence type="predicted"/>
<dbReference type="GO" id="GO:0003677">
    <property type="term" value="F:DNA binding"/>
    <property type="evidence" value="ECO:0007669"/>
    <property type="project" value="UniProtKB-KW"/>
</dbReference>
<evidence type="ECO:0000256" key="4">
    <source>
        <dbReference type="SAM" id="Phobius"/>
    </source>
</evidence>
<dbReference type="InterPro" id="IPR036388">
    <property type="entry name" value="WH-like_DNA-bd_sf"/>
</dbReference>
<keyword evidence="4" id="KW-0812">Transmembrane</keyword>
<gene>
    <name evidence="6" type="ORF">SAMN04488541_100183</name>
</gene>
<keyword evidence="4" id="KW-0472">Membrane</keyword>
<organism evidence="6 7">
    <name type="scientific">Thermoflexibacter ruber</name>
    <dbReference type="NCBI Taxonomy" id="1003"/>
    <lineage>
        <taxon>Bacteria</taxon>
        <taxon>Pseudomonadati</taxon>
        <taxon>Bacteroidota</taxon>
        <taxon>Cytophagia</taxon>
        <taxon>Cytophagales</taxon>
        <taxon>Thermoflexibacteraceae</taxon>
        <taxon>Thermoflexibacter</taxon>
    </lineage>
</organism>
<dbReference type="Pfam" id="PF00196">
    <property type="entry name" value="GerE"/>
    <property type="match status" value="1"/>
</dbReference>
<dbReference type="Proteomes" id="UP000199513">
    <property type="component" value="Unassembled WGS sequence"/>
</dbReference>
<dbReference type="EMBL" id="FONY01000001">
    <property type="protein sequence ID" value="SFE40584.1"/>
    <property type="molecule type" value="Genomic_DNA"/>
</dbReference>
<dbReference type="SUPFAM" id="SSF46894">
    <property type="entry name" value="C-terminal effector domain of the bipartite response regulators"/>
    <property type="match status" value="1"/>
</dbReference>
<dbReference type="GO" id="GO:0006355">
    <property type="term" value="P:regulation of DNA-templated transcription"/>
    <property type="evidence" value="ECO:0007669"/>
    <property type="project" value="InterPro"/>
</dbReference>